<evidence type="ECO:0000313" key="5">
    <source>
        <dbReference type="EMBL" id="RYN17820.1"/>
    </source>
</evidence>
<evidence type="ECO:0000259" key="4">
    <source>
        <dbReference type="Pfam" id="PF07992"/>
    </source>
</evidence>
<reference evidence="5" key="1">
    <citation type="submission" date="2017-10" db="EMBL/GenBank/DDBJ databases">
        <authorList>
            <person name="Armitage A.D."/>
            <person name="Barbara D.J."/>
            <person name="Woodhall J.W."/>
            <person name="Sreenivasaprasad S."/>
            <person name="Lane C.R."/>
            <person name="Clarkson J.P."/>
            <person name="Harrison R.J."/>
        </authorList>
    </citation>
    <scope>NUCLEOTIDE SEQUENCE</scope>
    <source>
        <strain evidence="5">FERA 1164</strain>
    </source>
</reference>
<dbReference type="Pfam" id="PF07992">
    <property type="entry name" value="Pyr_redox_2"/>
    <property type="match status" value="1"/>
</dbReference>
<reference evidence="5" key="2">
    <citation type="journal article" date="2019" name="bioRxiv">
        <title>Genomics, evolutionary history and diagnostics of the Alternaria alternata species group including apple and Asian pear pathotypes.</title>
        <authorList>
            <person name="Armitage A.D."/>
            <person name="Cockerton H.M."/>
            <person name="Sreenivasaprasad S."/>
            <person name="Woodhall J.W."/>
            <person name="Lane C.R."/>
            <person name="Harrison R.J."/>
            <person name="Clarkson J.P."/>
        </authorList>
    </citation>
    <scope>NUCLEOTIDE SEQUENCE</scope>
    <source>
        <strain evidence="5">FERA 1164</strain>
    </source>
</reference>
<dbReference type="PRINTS" id="PR00368">
    <property type="entry name" value="FADPNR"/>
</dbReference>
<evidence type="ECO:0000256" key="2">
    <source>
        <dbReference type="ARBA" id="ARBA00022630"/>
    </source>
</evidence>
<sequence>MVEWQRYQTSALILRLFSPTQRQPKNCLIYLSKRISRSRAMAALRPHVVDLLIIGAGPAGLNAALLFARTRGTAIVFDSQEYRNEGIKHMHTVASRDHHDPHSFRRTAQEQIESRYDTVWFQQSKITHATKKPIGEAKYDGFEVRDSNDKIYLGKKLILATGSKDILPDIPGYKENWPHHIYQCLACDGFKQRGTPIGILEFKHPSQANLIQMARAFDDRLTIFSNGAIADDPPVQRALKVARGVGAKVDSRKIVRLINNEPSHEEGVTIEFDTGDPVTVGFIVHRPATVNRSQHLIEQLGIETVDPAIGGHIKVTSQFNETSVRGVFAAGDTMVVMKQAVIAMAEGLKAASGAGQQM</sequence>
<dbReference type="InterPro" id="IPR023753">
    <property type="entry name" value="FAD/NAD-binding_dom"/>
</dbReference>
<evidence type="ECO:0000313" key="6">
    <source>
        <dbReference type="Proteomes" id="UP000292340"/>
    </source>
</evidence>
<evidence type="ECO:0000256" key="3">
    <source>
        <dbReference type="ARBA" id="ARBA00023002"/>
    </source>
</evidence>
<organism evidence="5 6">
    <name type="scientific">Alternaria tenuissima</name>
    <dbReference type="NCBI Taxonomy" id="119927"/>
    <lineage>
        <taxon>Eukaryota</taxon>
        <taxon>Fungi</taxon>
        <taxon>Dikarya</taxon>
        <taxon>Ascomycota</taxon>
        <taxon>Pezizomycotina</taxon>
        <taxon>Dothideomycetes</taxon>
        <taxon>Pleosporomycetidae</taxon>
        <taxon>Pleosporales</taxon>
        <taxon>Pleosporineae</taxon>
        <taxon>Pleosporaceae</taxon>
        <taxon>Alternaria</taxon>
        <taxon>Alternaria sect. Alternaria</taxon>
        <taxon>Alternaria alternata complex</taxon>
    </lineage>
</organism>
<dbReference type="PRINTS" id="PR00469">
    <property type="entry name" value="PNDRDTASEII"/>
</dbReference>
<dbReference type="EMBL" id="PDXB01000055">
    <property type="protein sequence ID" value="RYN17820.1"/>
    <property type="molecule type" value="Genomic_DNA"/>
</dbReference>
<dbReference type="Gene3D" id="3.50.50.60">
    <property type="entry name" value="FAD/NAD(P)-binding domain"/>
    <property type="match status" value="2"/>
</dbReference>
<dbReference type="InterPro" id="IPR036188">
    <property type="entry name" value="FAD/NAD-bd_sf"/>
</dbReference>
<dbReference type="GO" id="GO:0016491">
    <property type="term" value="F:oxidoreductase activity"/>
    <property type="evidence" value="ECO:0007669"/>
    <property type="project" value="UniProtKB-KW"/>
</dbReference>
<accession>A0AB37W1X9</accession>
<proteinExistence type="inferred from homology"/>
<gene>
    <name evidence="5" type="ORF">AA0115_g11609</name>
</gene>
<dbReference type="GO" id="GO:0097237">
    <property type="term" value="P:cellular response to toxic substance"/>
    <property type="evidence" value="ECO:0007669"/>
    <property type="project" value="UniProtKB-ARBA"/>
</dbReference>
<feature type="domain" description="FAD/NAD(P)-binding" evidence="4">
    <location>
        <begin position="50"/>
        <end position="196"/>
    </location>
</feature>
<evidence type="ECO:0000256" key="1">
    <source>
        <dbReference type="ARBA" id="ARBA00009333"/>
    </source>
</evidence>
<keyword evidence="2" id="KW-0285">Flavoprotein</keyword>
<name>A0AB37W1X9_9PLEO</name>
<keyword evidence="3" id="KW-0560">Oxidoreductase</keyword>
<dbReference type="SUPFAM" id="SSF51905">
    <property type="entry name" value="FAD/NAD(P)-binding domain"/>
    <property type="match status" value="1"/>
</dbReference>
<dbReference type="InterPro" id="IPR050097">
    <property type="entry name" value="Ferredoxin-NADP_redctase_2"/>
</dbReference>
<protein>
    <recommendedName>
        <fullName evidence="4">FAD/NAD(P)-binding domain-containing protein</fullName>
    </recommendedName>
</protein>
<dbReference type="PANTHER" id="PTHR48105">
    <property type="entry name" value="THIOREDOXIN REDUCTASE 1-RELATED-RELATED"/>
    <property type="match status" value="1"/>
</dbReference>
<comment type="similarity">
    <text evidence="1">Belongs to the class-II pyridine nucleotide-disulfide oxidoreductase family.</text>
</comment>
<dbReference type="AlphaFoldDB" id="A0AB37W1X9"/>
<dbReference type="Proteomes" id="UP000292340">
    <property type="component" value="Unassembled WGS sequence"/>
</dbReference>
<comment type="caution">
    <text evidence="5">The sequence shown here is derived from an EMBL/GenBank/DDBJ whole genome shotgun (WGS) entry which is preliminary data.</text>
</comment>